<dbReference type="PANTHER" id="PTHR21451:SF19">
    <property type="entry name" value="ACTIVATED IN BLOCKED UNFOLDED PROTEIN RESPONSE"/>
    <property type="match status" value="1"/>
</dbReference>
<evidence type="ECO:0000256" key="2">
    <source>
        <dbReference type="ARBA" id="ARBA00020987"/>
    </source>
</evidence>
<evidence type="ECO:0000256" key="4">
    <source>
        <dbReference type="ARBA" id="ARBA00029821"/>
    </source>
</evidence>
<dbReference type="EC" id="2.1.1.360" evidence="1"/>
<gene>
    <name evidence="7" type="ORF">Ae201684_013730</name>
</gene>
<evidence type="ECO:0000313" key="7">
    <source>
        <dbReference type="EMBL" id="KAF0728365.1"/>
    </source>
</evidence>
<dbReference type="Gene3D" id="3.40.50.150">
    <property type="entry name" value="Vaccinia Virus protein VP39"/>
    <property type="match status" value="1"/>
</dbReference>
<dbReference type="AlphaFoldDB" id="A0A6G0WM44"/>
<keyword evidence="3" id="KW-0156">Chromatin regulator</keyword>
<name>A0A6G0WM44_9STRA</name>
<sequence length="283" mass="32084">MGDLNKLRALVESAGESVQAKILYIAGFLHRHGMITGIGKALLKEMLFQKDVRGPKLIERLSTATDEAWLKYIHRLIDVETLKLFDSLYMDYPLEHGKAISRQEREEQDLLTEKSLIYGEVDYLAFLHTLRKIPIEPHWTFVDLGSGTGRAVFVARLNFDFAKCTGIEILSGLHAAAAEVCANYNEFVRSVISTSTKPLEAAFFHSSLLDLDWSRADVVFANSTCFDSELIWEIADKAVALRSKAYLITFTKPLPDDAPFDIIDKERRNMSWGPATVYIHQRR</sequence>
<dbReference type="Proteomes" id="UP000481153">
    <property type="component" value="Unassembled WGS sequence"/>
</dbReference>
<evidence type="ECO:0000256" key="5">
    <source>
        <dbReference type="ARBA" id="ARBA00047770"/>
    </source>
</evidence>
<comment type="caution">
    <text evidence="7">The sequence shown here is derived from an EMBL/GenBank/DDBJ whole genome shotgun (WGS) entry which is preliminary data.</text>
</comment>
<dbReference type="InterPro" id="IPR025789">
    <property type="entry name" value="DOT1_dom"/>
</dbReference>
<evidence type="ECO:0000313" key="8">
    <source>
        <dbReference type="Proteomes" id="UP000481153"/>
    </source>
</evidence>
<dbReference type="GO" id="GO:0140956">
    <property type="term" value="F:histone H3K79 trimethyltransferase activity"/>
    <property type="evidence" value="ECO:0007669"/>
    <property type="project" value="UniProtKB-EC"/>
</dbReference>
<evidence type="ECO:0000259" key="6">
    <source>
        <dbReference type="Pfam" id="PF08123"/>
    </source>
</evidence>
<reference evidence="7 8" key="1">
    <citation type="submission" date="2019-07" db="EMBL/GenBank/DDBJ databases">
        <title>Genomics analysis of Aphanomyces spp. identifies a new class of oomycete effector associated with host adaptation.</title>
        <authorList>
            <person name="Gaulin E."/>
        </authorList>
    </citation>
    <scope>NUCLEOTIDE SEQUENCE [LARGE SCALE GENOMIC DNA]</scope>
    <source>
        <strain evidence="7 8">ATCC 201684</strain>
    </source>
</reference>
<accession>A0A6G0WM44</accession>
<dbReference type="SUPFAM" id="SSF53335">
    <property type="entry name" value="S-adenosyl-L-methionine-dependent methyltransferases"/>
    <property type="match status" value="1"/>
</dbReference>
<feature type="domain" description="DOT1" evidence="6">
    <location>
        <begin position="115"/>
        <end position="251"/>
    </location>
</feature>
<dbReference type="InterPro" id="IPR029063">
    <property type="entry name" value="SAM-dependent_MTases_sf"/>
</dbReference>
<comment type="catalytic activity">
    <reaction evidence="5">
        <text>L-lysyl(79)-[histone H3] + 3 S-adenosyl-L-methionine = N(6),N(6),N(6)-trimethyl-L-lysyl(79)-[histone H3] + 3 S-adenosyl-L-homocysteine + 3 H(+)</text>
        <dbReference type="Rhea" id="RHEA:60328"/>
        <dbReference type="Rhea" id="RHEA-COMP:15549"/>
        <dbReference type="Rhea" id="RHEA-COMP:15552"/>
        <dbReference type="ChEBI" id="CHEBI:15378"/>
        <dbReference type="ChEBI" id="CHEBI:29969"/>
        <dbReference type="ChEBI" id="CHEBI:57856"/>
        <dbReference type="ChEBI" id="CHEBI:59789"/>
        <dbReference type="ChEBI" id="CHEBI:61961"/>
        <dbReference type="EC" id="2.1.1.360"/>
    </reaction>
</comment>
<dbReference type="EMBL" id="VJMJ01000178">
    <property type="protein sequence ID" value="KAF0728365.1"/>
    <property type="molecule type" value="Genomic_DNA"/>
</dbReference>
<evidence type="ECO:0000256" key="3">
    <source>
        <dbReference type="ARBA" id="ARBA00022853"/>
    </source>
</evidence>
<organism evidence="7 8">
    <name type="scientific">Aphanomyces euteiches</name>
    <dbReference type="NCBI Taxonomy" id="100861"/>
    <lineage>
        <taxon>Eukaryota</taxon>
        <taxon>Sar</taxon>
        <taxon>Stramenopiles</taxon>
        <taxon>Oomycota</taxon>
        <taxon>Saprolegniomycetes</taxon>
        <taxon>Saprolegniales</taxon>
        <taxon>Verrucalvaceae</taxon>
        <taxon>Aphanomyces</taxon>
    </lineage>
</organism>
<keyword evidence="8" id="KW-1185">Reference proteome</keyword>
<dbReference type="VEuPathDB" id="FungiDB:AeMF1_006729"/>
<dbReference type="Pfam" id="PF08123">
    <property type="entry name" value="DOT1"/>
    <property type="match status" value="1"/>
</dbReference>
<evidence type="ECO:0000256" key="1">
    <source>
        <dbReference type="ARBA" id="ARBA00012190"/>
    </source>
</evidence>
<dbReference type="GO" id="GO:0051726">
    <property type="term" value="P:regulation of cell cycle"/>
    <property type="evidence" value="ECO:0007669"/>
    <property type="project" value="InterPro"/>
</dbReference>
<protein>
    <recommendedName>
        <fullName evidence="2">Histone-lysine N-methyltransferase, H3 lysine-79 specific</fullName>
        <ecNumber evidence="1">2.1.1.360</ecNumber>
    </recommendedName>
    <alternativeName>
        <fullName evidence="4">Histone H3-K79 methyltransferase</fullName>
    </alternativeName>
</protein>
<proteinExistence type="predicted"/>
<dbReference type="InterPro" id="IPR030445">
    <property type="entry name" value="H3-K79_meTrfase"/>
</dbReference>
<dbReference type="PANTHER" id="PTHR21451">
    <property type="entry name" value="HISTONE H3 METHYLTRANSFERASE"/>
    <property type="match status" value="1"/>
</dbReference>